<sequence>MPRHCASVRRQIAAGAASPPSPCVLSGRDGRCCCRRLGKDQKGSSGAATTEAAKVKKTAKRMEGLYIIDDDGIYAVCGPGTLEADRVGIPNKTYIARGRNSTASEPAAAITEAVKVKKTRKRIKVLYTIDYGRWSTVHYELTLLKCITCNFVIARGRQRGCTVRLTGSTADHQRQPTMTVVPPDVMVRMWKKAFKAALSTQEQNPNKEYVARGRNSTASIDVFTKDNPWRSKDTRE</sequence>
<evidence type="ECO:0000313" key="1">
    <source>
        <dbReference type="EMBL" id="KAJ7723645.1"/>
    </source>
</evidence>
<accession>A0AAD7HMH7</accession>
<proteinExistence type="predicted"/>
<name>A0AAD7HMH7_9AGAR</name>
<organism evidence="1 2">
    <name type="scientific">Mycena metata</name>
    <dbReference type="NCBI Taxonomy" id="1033252"/>
    <lineage>
        <taxon>Eukaryota</taxon>
        <taxon>Fungi</taxon>
        <taxon>Dikarya</taxon>
        <taxon>Basidiomycota</taxon>
        <taxon>Agaricomycotina</taxon>
        <taxon>Agaricomycetes</taxon>
        <taxon>Agaricomycetidae</taxon>
        <taxon>Agaricales</taxon>
        <taxon>Marasmiineae</taxon>
        <taxon>Mycenaceae</taxon>
        <taxon>Mycena</taxon>
    </lineage>
</organism>
<dbReference type="Proteomes" id="UP001215598">
    <property type="component" value="Unassembled WGS sequence"/>
</dbReference>
<reference evidence="1" key="1">
    <citation type="submission" date="2023-03" db="EMBL/GenBank/DDBJ databases">
        <title>Massive genome expansion in bonnet fungi (Mycena s.s.) driven by repeated elements and novel gene families across ecological guilds.</title>
        <authorList>
            <consortium name="Lawrence Berkeley National Laboratory"/>
            <person name="Harder C.B."/>
            <person name="Miyauchi S."/>
            <person name="Viragh M."/>
            <person name="Kuo A."/>
            <person name="Thoen E."/>
            <person name="Andreopoulos B."/>
            <person name="Lu D."/>
            <person name="Skrede I."/>
            <person name="Drula E."/>
            <person name="Henrissat B."/>
            <person name="Morin E."/>
            <person name="Kohler A."/>
            <person name="Barry K."/>
            <person name="LaButti K."/>
            <person name="Morin E."/>
            <person name="Salamov A."/>
            <person name="Lipzen A."/>
            <person name="Mereny Z."/>
            <person name="Hegedus B."/>
            <person name="Baldrian P."/>
            <person name="Stursova M."/>
            <person name="Weitz H."/>
            <person name="Taylor A."/>
            <person name="Grigoriev I.V."/>
            <person name="Nagy L.G."/>
            <person name="Martin F."/>
            <person name="Kauserud H."/>
        </authorList>
    </citation>
    <scope>NUCLEOTIDE SEQUENCE</scope>
    <source>
        <strain evidence="1">CBHHK182m</strain>
    </source>
</reference>
<gene>
    <name evidence="1" type="ORF">B0H16DRAFT_1472735</name>
</gene>
<protein>
    <submittedName>
        <fullName evidence="1">Uncharacterized protein</fullName>
    </submittedName>
</protein>
<comment type="caution">
    <text evidence="1">The sequence shown here is derived from an EMBL/GenBank/DDBJ whole genome shotgun (WGS) entry which is preliminary data.</text>
</comment>
<evidence type="ECO:0000313" key="2">
    <source>
        <dbReference type="Proteomes" id="UP001215598"/>
    </source>
</evidence>
<keyword evidence="2" id="KW-1185">Reference proteome</keyword>
<dbReference type="EMBL" id="JARKIB010000209">
    <property type="protein sequence ID" value="KAJ7723645.1"/>
    <property type="molecule type" value="Genomic_DNA"/>
</dbReference>
<dbReference type="AlphaFoldDB" id="A0AAD7HMH7"/>